<feature type="compositionally biased region" description="Polar residues" evidence="1">
    <location>
        <begin position="341"/>
        <end position="354"/>
    </location>
</feature>
<gene>
    <name evidence="3" type="ORF">GCM10009765_59900</name>
</gene>
<feature type="region of interest" description="Disordered" evidence="1">
    <location>
        <begin position="322"/>
        <end position="354"/>
    </location>
</feature>
<protein>
    <recommendedName>
        <fullName evidence="5">DUF2637 domain-containing protein</fullName>
    </recommendedName>
</protein>
<dbReference type="Pfam" id="PF10935">
    <property type="entry name" value="DUF2637"/>
    <property type="match status" value="1"/>
</dbReference>
<feature type="transmembrane region" description="Helical" evidence="2">
    <location>
        <begin position="299"/>
        <end position="319"/>
    </location>
</feature>
<evidence type="ECO:0008006" key="5">
    <source>
        <dbReference type="Google" id="ProtNLM"/>
    </source>
</evidence>
<feature type="region of interest" description="Disordered" evidence="1">
    <location>
        <begin position="123"/>
        <end position="156"/>
    </location>
</feature>
<accession>A0ABN2ICY9</accession>
<dbReference type="RefSeq" id="WP_163572507.1">
    <property type="nucleotide sequence ID" value="NZ_BAAANY010000025.1"/>
</dbReference>
<organism evidence="3 4">
    <name type="scientific">Fodinicola feengrottensis</name>
    <dbReference type="NCBI Taxonomy" id="435914"/>
    <lineage>
        <taxon>Bacteria</taxon>
        <taxon>Bacillati</taxon>
        <taxon>Actinomycetota</taxon>
        <taxon>Actinomycetes</taxon>
        <taxon>Mycobacteriales</taxon>
        <taxon>Fodinicola</taxon>
    </lineage>
</organism>
<evidence type="ECO:0000313" key="4">
    <source>
        <dbReference type="Proteomes" id="UP001500618"/>
    </source>
</evidence>
<feature type="region of interest" description="Disordered" evidence="1">
    <location>
        <begin position="1"/>
        <end position="81"/>
    </location>
</feature>
<evidence type="ECO:0000313" key="3">
    <source>
        <dbReference type="EMBL" id="GAA1702477.1"/>
    </source>
</evidence>
<evidence type="ECO:0000256" key="2">
    <source>
        <dbReference type="SAM" id="Phobius"/>
    </source>
</evidence>
<dbReference type="EMBL" id="BAAANY010000025">
    <property type="protein sequence ID" value="GAA1702477.1"/>
    <property type="molecule type" value="Genomic_DNA"/>
</dbReference>
<feature type="compositionally biased region" description="Pro residues" evidence="1">
    <location>
        <begin position="10"/>
        <end position="24"/>
    </location>
</feature>
<feature type="transmembrane region" description="Helical" evidence="2">
    <location>
        <begin position="227"/>
        <end position="249"/>
    </location>
</feature>
<keyword evidence="4" id="KW-1185">Reference proteome</keyword>
<feature type="transmembrane region" description="Helical" evidence="2">
    <location>
        <begin position="261"/>
        <end position="279"/>
    </location>
</feature>
<keyword evidence="2" id="KW-0472">Membrane</keyword>
<comment type="caution">
    <text evidence="3">The sequence shown here is derived from an EMBL/GenBank/DDBJ whole genome shotgun (WGS) entry which is preliminary data.</text>
</comment>
<dbReference type="InterPro" id="IPR021235">
    <property type="entry name" value="DUF2637"/>
</dbReference>
<reference evidence="3 4" key="1">
    <citation type="journal article" date="2019" name="Int. J. Syst. Evol. Microbiol.">
        <title>The Global Catalogue of Microorganisms (GCM) 10K type strain sequencing project: providing services to taxonomists for standard genome sequencing and annotation.</title>
        <authorList>
            <consortium name="The Broad Institute Genomics Platform"/>
            <consortium name="The Broad Institute Genome Sequencing Center for Infectious Disease"/>
            <person name="Wu L."/>
            <person name="Ma J."/>
        </authorList>
    </citation>
    <scope>NUCLEOTIDE SEQUENCE [LARGE SCALE GENOMIC DNA]</scope>
    <source>
        <strain evidence="3 4">JCM 14718</strain>
    </source>
</reference>
<proteinExistence type="predicted"/>
<dbReference type="Proteomes" id="UP001500618">
    <property type="component" value="Unassembled WGS sequence"/>
</dbReference>
<keyword evidence="2" id="KW-0812">Transmembrane</keyword>
<evidence type="ECO:0000256" key="1">
    <source>
        <dbReference type="SAM" id="MobiDB-lite"/>
    </source>
</evidence>
<keyword evidence="2" id="KW-1133">Transmembrane helix</keyword>
<sequence length="354" mass="36033">MTPATTTGPTPAPRPPADPLPAGPLPVHETAAATGTRGSHPGGGNTAERTSARHAAVTGPVPQDVAGPQEPTSVRARRVYRESVTAGRPLTGEELGKMCGRSGRWGRAQIKAAKADLTTAPTDVTGAANHTTTTPKLPERTSHTATEPAGAPEVAGPATARAIDRAVDYAAGTGVPGSGWAQRPGATASAVAGLTAGVVVSVAANIAHSFLPPEGLAATAAAQWHPALGAVLAAAWWPLALFLAVEVLTRVRWQTGPWWATARYGGVTVVAVVAAIVSYRHMAGLLTAYGEDWLSSHIGPLAVDGLMVVAGLALLSIGAHRHHPTAPDREPPQPGADVARNPTTDPTAEGSTHR</sequence>
<feature type="compositionally biased region" description="Low complexity" evidence="1">
    <location>
        <begin position="144"/>
        <end position="156"/>
    </location>
</feature>
<feature type="transmembrane region" description="Helical" evidence="2">
    <location>
        <begin position="186"/>
        <end position="207"/>
    </location>
</feature>
<name>A0ABN2ICY9_9ACTN</name>